<evidence type="ECO:0000259" key="4">
    <source>
        <dbReference type="Pfam" id="PF02899"/>
    </source>
</evidence>
<protein>
    <recommendedName>
        <fullName evidence="4">Integrase SAM-like N-terminal domain-containing protein</fullName>
    </recommendedName>
</protein>
<dbReference type="GO" id="GO:0015074">
    <property type="term" value="P:DNA integration"/>
    <property type="evidence" value="ECO:0007669"/>
    <property type="project" value="InterPro"/>
</dbReference>
<feature type="compositionally biased region" description="Basic residues" evidence="3">
    <location>
        <begin position="56"/>
        <end position="73"/>
    </location>
</feature>
<dbReference type="InterPro" id="IPR010998">
    <property type="entry name" value="Integrase_recombinase_N"/>
</dbReference>
<evidence type="ECO:0000313" key="5">
    <source>
        <dbReference type="EMBL" id="RHA90049.1"/>
    </source>
</evidence>
<evidence type="ECO:0000256" key="2">
    <source>
        <dbReference type="ARBA" id="ARBA00023125"/>
    </source>
</evidence>
<feature type="domain" description="Integrase SAM-like N-terminal" evidence="4">
    <location>
        <begin position="14"/>
        <end position="59"/>
    </location>
</feature>
<evidence type="ECO:0000256" key="3">
    <source>
        <dbReference type="SAM" id="MobiDB-lite"/>
    </source>
</evidence>
<reference evidence="5 6" key="1">
    <citation type="submission" date="2018-08" db="EMBL/GenBank/DDBJ databases">
        <title>A genome reference for cultivated species of the human gut microbiota.</title>
        <authorList>
            <person name="Zou Y."/>
            <person name="Xue W."/>
            <person name="Luo G."/>
        </authorList>
    </citation>
    <scope>NUCLEOTIDE SEQUENCE [LARGE SCALE GENOMIC DNA]</scope>
    <source>
        <strain evidence="5 6">AM42-1AC</strain>
    </source>
</reference>
<keyword evidence="2" id="KW-0238">DNA-binding</keyword>
<dbReference type="InterPro" id="IPR004107">
    <property type="entry name" value="Integrase_SAM-like_N"/>
</dbReference>
<dbReference type="Pfam" id="PF02899">
    <property type="entry name" value="Phage_int_SAM_1"/>
    <property type="match status" value="1"/>
</dbReference>
<name>A0A3R6AJV3_9FIRM</name>
<organism evidence="5 6">
    <name type="scientific">Roseburia inulinivorans</name>
    <dbReference type="NCBI Taxonomy" id="360807"/>
    <lineage>
        <taxon>Bacteria</taxon>
        <taxon>Bacillati</taxon>
        <taxon>Bacillota</taxon>
        <taxon>Clostridia</taxon>
        <taxon>Lachnospirales</taxon>
        <taxon>Lachnospiraceae</taxon>
        <taxon>Roseburia</taxon>
    </lineage>
</organism>
<comment type="similarity">
    <text evidence="1">Belongs to the 'phage' integrase family.</text>
</comment>
<feature type="region of interest" description="Disordered" evidence="3">
    <location>
        <begin position="46"/>
        <end position="73"/>
    </location>
</feature>
<dbReference type="Gene3D" id="1.10.150.130">
    <property type="match status" value="1"/>
</dbReference>
<dbReference type="Proteomes" id="UP000283492">
    <property type="component" value="Unassembled WGS sequence"/>
</dbReference>
<dbReference type="AlphaFoldDB" id="A0A3R6AJV3"/>
<proteinExistence type="inferred from homology"/>
<gene>
    <name evidence="5" type="ORF">DW914_05995</name>
</gene>
<dbReference type="GO" id="GO:0003677">
    <property type="term" value="F:DNA binding"/>
    <property type="evidence" value="ECO:0007669"/>
    <property type="project" value="UniProtKB-KW"/>
</dbReference>
<comment type="caution">
    <text evidence="5">The sequence shown here is derived from an EMBL/GenBank/DDBJ whole genome shotgun (WGS) entry which is preliminary data.</text>
</comment>
<dbReference type="EMBL" id="QSFX01000007">
    <property type="protein sequence ID" value="RHA90049.1"/>
    <property type="molecule type" value="Genomic_DNA"/>
</dbReference>
<evidence type="ECO:0000313" key="6">
    <source>
        <dbReference type="Proteomes" id="UP000283492"/>
    </source>
</evidence>
<sequence>MRGNNMRTIDKNTIQSYQNHIYTQEKSQNTIDKYIRDIRTFTAWLQTQEQKDITKKTHRSSGQKNRKTSGKSN</sequence>
<evidence type="ECO:0000256" key="1">
    <source>
        <dbReference type="ARBA" id="ARBA00008857"/>
    </source>
</evidence>
<accession>A0A3R6AJV3</accession>